<comment type="caution">
    <text evidence="4">The sequence shown here is derived from an EMBL/GenBank/DDBJ whole genome shotgun (WGS) entry which is preliminary data.</text>
</comment>
<sequence length="212" mass="22598">MKNVFRTLSVFLVLTLAVSLLLTSRPAEARKHRRHHRPSTSQTVKDAAIPPASGRAGGAGVAAGAAAGAAAGHVLSGRAQDGHAGDGHEQAAHVQAGNVPDGNAQGGHATACRTGAARCIAVAALPAQAQETLKLILAGGPFPYEKDGTVFGNYEGRLPRQRRGYYTEYTVRTPHERSRGARRIIAGGRPGQYSEFFYTDDHYQTFRRIDYP</sequence>
<evidence type="ECO:0000313" key="5">
    <source>
        <dbReference type="Proteomes" id="UP000270261"/>
    </source>
</evidence>
<evidence type="ECO:0000256" key="1">
    <source>
        <dbReference type="ARBA" id="ARBA00022722"/>
    </source>
</evidence>
<evidence type="ECO:0000256" key="3">
    <source>
        <dbReference type="SAM" id="MobiDB-lite"/>
    </source>
</evidence>
<keyword evidence="5" id="KW-1185">Reference proteome</keyword>
<protein>
    <submittedName>
        <fullName evidence="4">Uncharacterized protein</fullName>
    </submittedName>
</protein>
<dbReference type="Proteomes" id="UP000270261">
    <property type="component" value="Unassembled WGS sequence"/>
</dbReference>
<feature type="region of interest" description="Disordered" evidence="3">
    <location>
        <begin position="27"/>
        <end position="55"/>
    </location>
</feature>
<dbReference type="OrthoDB" id="5326845at2"/>
<evidence type="ECO:0000313" key="4">
    <source>
        <dbReference type="EMBL" id="RRN44713.1"/>
    </source>
</evidence>
<dbReference type="Pfam" id="PF00545">
    <property type="entry name" value="Ribonuclease"/>
    <property type="match status" value="1"/>
</dbReference>
<dbReference type="InterPro" id="IPR016191">
    <property type="entry name" value="Ribonuclease/ribotoxin"/>
</dbReference>
<proteinExistence type="predicted"/>
<dbReference type="AlphaFoldDB" id="A0A3R8NSB9"/>
<keyword evidence="1" id="KW-0540">Nuclease</keyword>
<dbReference type="GO" id="GO:0003723">
    <property type="term" value="F:RNA binding"/>
    <property type="evidence" value="ECO:0007669"/>
    <property type="project" value="InterPro"/>
</dbReference>
<reference evidence="4 5" key="1">
    <citation type="submission" date="2018-11" db="EMBL/GenBank/DDBJ databases">
        <title>Genome sequencing of Lautropia sp. KCOM 2505 (= ChDC F240).</title>
        <authorList>
            <person name="Kook J.-K."/>
            <person name="Park S.-N."/>
            <person name="Lim Y.K."/>
        </authorList>
    </citation>
    <scope>NUCLEOTIDE SEQUENCE [LARGE SCALE GENOMIC DNA]</scope>
    <source>
        <strain evidence="4 5">KCOM 2505</strain>
    </source>
</reference>
<name>A0A3R8NSB9_9BURK</name>
<dbReference type="SUPFAM" id="SSF53933">
    <property type="entry name" value="Microbial ribonucleases"/>
    <property type="match status" value="1"/>
</dbReference>
<organism evidence="4 5">
    <name type="scientific">Lautropia dentalis</name>
    <dbReference type="NCBI Taxonomy" id="2490857"/>
    <lineage>
        <taxon>Bacteria</taxon>
        <taxon>Pseudomonadati</taxon>
        <taxon>Pseudomonadota</taxon>
        <taxon>Betaproteobacteria</taxon>
        <taxon>Burkholderiales</taxon>
        <taxon>Burkholderiaceae</taxon>
        <taxon>Lautropia</taxon>
    </lineage>
</organism>
<gene>
    <name evidence="4" type="ORF">EHV23_14415</name>
</gene>
<dbReference type="EMBL" id="RRUE01000002">
    <property type="protein sequence ID" value="RRN44713.1"/>
    <property type="molecule type" value="Genomic_DNA"/>
</dbReference>
<dbReference type="GO" id="GO:0004521">
    <property type="term" value="F:RNA endonuclease activity"/>
    <property type="evidence" value="ECO:0007669"/>
    <property type="project" value="InterPro"/>
</dbReference>
<evidence type="ECO:0000256" key="2">
    <source>
        <dbReference type="ARBA" id="ARBA00022801"/>
    </source>
</evidence>
<keyword evidence="2" id="KW-0378">Hydrolase</keyword>
<dbReference type="GO" id="GO:0016787">
    <property type="term" value="F:hydrolase activity"/>
    <property type="evidence" value="ECO:0007669"/>
    <property type="project" value="UniProtKB-KW"/>
</dbReference>
<dbReference type="Gene3D" id="3.10.450.30">
    <property type="entry name" value="Microbial ribonucleases"/>
    <property type="match status" value="1"/>
</dbReference>
<dbReference type="InterPro" id="IPR000026">
    <property type="entry name" value="N1-like"/>
</dbReference>
<accession>A0A3R8NSB9</accession>